<evidence type="ECO:0000313" key="8">
    <source>
        <dbReference type="Proteomes" id="UP000199572"/>
    </source>
</evidence>
<keyword evidence="8" id="KW-1185">Reference proteome</keyword>
<dbReference type="PROSITE" id="PS00194">
    <property type="entry name" value="THIOREDOXIN_1"/>
    <property type="match status" value="2"/>
</dbReference>
<evidence type="ECO:0000256" key="4">
    <source>
        <dbReference type="ARBA" id="ARBA00023284"/>
    </source>
</evidence>
<protein>
    <submittedName>
        <fullName evidence="7">Peroxiredoxin</fullName>
    </submittedName>
</protein>
<dbReference type="PROSITE" id="PS51352">
    <property type="entry name" value="THIOREDOXIN_2"/>
    <property type="match status" value="2"/>
</dbReference>
<feature type="chain" id="PRO_5011703750" evidence="5">
    <location>
        <begin position="22"/>
        <end position="807"/>
    </location>
</feature>
<dbReference type="InterPro" id="IPR025380">
    <property type="entry name" value="DUF4369"/>
</dbReference>
<dbReference type="CDD" id="cd02966">
    <property type="entry name" value="TlpA_like_family"/>
    <property type="match status" value="2"/>
</dbReference>
<dbReference type="EMBL" id="FOGG01000013">
    <property type="protein sequence ID" value="SER66942.1"/>
    <property type="molecule type" value="Genomic_DNA"/>
</dbReference>
<evidence type="ECO:0000256" key="3">
    <source>
        <dbReference type="ARBA" id="ARBA00023157"/>
    </source>
</evidence>
<dbReference type="Pfam" id="PF14289">
    <property type="entry name" value="DUF4369"/>
    <property type="match status" value="1"/>
</dbReference>
<dbReference type="InterPro" id="IPR017937">
    <property type="entry name" value="Thioredoxin_CS"/>
</dbReference>
<dbReference type="GO" id="GO:0030313">
    <property type="term" value="C:cell envelope"/>
    <property type="evidence" value="ECO:0007669"/>
    <property type="project" value="UniProtKB-SubCell"/>
</dbReference>
<keyword evidence="2" id="KW-0201">Cytochrome c-type biogenesis</keyword>
<dbReference type="STRING" id="390241.SAMN04488023_113101"/>
<dbReference type="InterPro" id="IPR036249">
    <property type="entry name" value="Thioredoxin-like_sf"/>
</dbReference>
<dbReference type="AlphaFoldDB" id="A0A1H9R2K4"/>
<dbReference type="InterPro" id="IPR050553">
    <property type="entry name" value="Thioredoxin_ResA/DsbE_sf"/>
</dbReference>
<gene>
    <name evidence="7" type="ORF">SAMN04488023_113101</name>
</gene>
<evidence type="ECO:0000256" key="5">
    <source>
        <dbReference type="SAM" id="SignalP"/>
    </source>
</evidence>
<evidence type="ECO:0000313" key="7">
    <source>
        <dbReference type="EMBL" id="SER66942.1"/>
    </source>
</evidence>
<dbReference type="GO" id="GO:0017004">
    <property type="term" value="P:cytochrome complex assembly"/>
    <property type="evidence" value="ECO:0007669"/>
    <property type="project" value="UniProtKB-KW"/>
</dbReference>
<proteinExistence type="predicted"/>
<dbReference type="Gene3D" id="3.40.30.10">
    <property type="entry name" value="Glutaredoxin"/>
    <property type="match status" value="2"/>
</dbReference>
<sequence>MMKLMNCILCILLLSSILASAQQVVIEGKFRSTQKELKVEDISAFQYLQPQDEKLLVKTDTGGNFSISFALKVAGYYRIGRNILYLSPGNKLKVDINHVYPNLSTFRGSGSEANTYLKDTPFPKGGSYLESGKNIFPQPNDQLKNILDLADQRSAELDKLKGVSGTFKALESARIRADVINSINSVGYYAPRKLKLSPGSAKKYLERFNKLSQPTVNAYLSTLKKAENLQLVVFRDIAQLVIENEAKQSNPDDTSILKIKDWVMADSLVKLMNGTDDKNKIAAFSSQLASIKSDDYRLAALRMKNSLLRYGNGDVAIDFSARNLEGRAVKLSDFKGKIIFIDLWASWCGPCLQEMPAFEKLRAQYAGNKEVIFISLSIDENIDAWKKNVALRKAQGIQWHIPRSGLKDYQVINIPRTIIIDQNFKISNFQAPVPSSSDHVKLLNKLLGDEKGQNKFTINGKLSHVSQGSILFLNYLNRDNKTIRDSVIIKDGTFHFEGRVEETCQANLLLSHVGFYSVKKNSDQTDIYIGKSALTIKGTDSISNATVLGDDENLANQQLKSELNPLIKAQRSLLYLLTPENRANPAFMEDVKQKNKGLVLKQRNLQRAFILKHPNLMASLSILKSYAGPVIDVQEIAPLYHGLSNAVKQSLAGIEFSKTIAILNNTTVGQQAPDFQLPDTLGKIISLSDFKGKYVLLDFWASWCAPCRAENPNVSAQYKKYKNQNFEVLGVSLDAANAKKAWLKAVKDDGLTWANVSELNGFNSLAAKLYHIQAIPQNFLIDPTGKIIARNLRGKELEDSLNKYIKK</sequence>
<reference evidence="7 8" key="1">
    <citation type="submission" date="2016-10" db="EMBL/GenBank/DDBJ databases">
        <authorList>
            <person name="de Groot N.N."/>
        </authorList>
    </citation>
    <scope>NUCLEOTIDE SEQUENCE [LARGE SCALE GENOMIC DNA]</scope>
    <source>
        <strain evidence="7 8">DSM 18610</strain>
    </source>
</reference>
<feature type="signal peptide" evidence="5">
    <location>
        <begin position="1"/>
        <end position="21"/>
    </location>
</feature>
<dbReference type="InterPro" id="IPR013766">
    <property type="entry name" value="Thioredoxin_domain"/>
</dbReference>
<comment type="subcellular location">
    <subcellularLocation>
        <location evidence="1">Cell envelope</location>
    </subcellularLocation>
</comment>
<evidence type="ECO:0000259" key="6">
    <source>
        <dbReference type="PROSITE" id="PS51352"/>
    </source>
</evidence>
<evidence type="ECO:0000256" key="1">
    <source>
        <dbReference type="ARBA" id="ARBA00004196"/>
    </source>
</evidence>
<feature type="domain" description="Thioredoxin" evidence="6">
    <location>
        <begin position="666"/>
        <end position="807"/>
    </location>
</feature>
<dbReference type="RefSeq" id="WP_090884723.1">
    <property type="nucleotide sequence ID" value="NZ_FOGG01000013.1"/>
</dbReference>
<organism evidence="7 8">
    <name type="scientific">Pedobacter rhizosphaerae</name>
    <dbReference type="NCBI Taxonomy" id="390241"/>
    <lineage>
        <taxon>Bacteria</taxon>
        <taxon>Pseudomonadati</taxon>
        <taxon>Bacteroidota</taxon>
        <taxon>Sphingobacteriia</taxon>
        <taxon>Sphingobacteriales</taxon>
        <taxon>Sphingobacteriaceae</taxon>
        <taxon>Pedobacter</taxon>
    </lineage>
</organism>
<evidence type="ECO:0000256" key="2">
    <source>
        <dbReference type="ARBA" id="ARBA00022748"/>
    </source>
</evidence>
<dbReference type="PANTHER" id="PTHR42852:SF6">
    <property type="entry name" value="THIOL:DISULFIDE INTERCHANGE PROTEIN DSBE"/>
    <property type="match status" value="1"/>
</dbReference>
<dbReference type="GO" id="GO:0016491">
    <property type="term" value="F:oxidoreductase activity"/>
    <property type="evidence" value="ECO:0007669"/>
    <property type="project" value="InterPro"/>
</dbReference>
<dbReference type="Proteomes" id="UP000199572">
    <property type="component" value="Unassembled WGS sequence"/>
</dbReference>
<dbReference type="GO" id="GO:0016209">
    <property type="term" value="F:antioxidant activity"/>
    <property type="evidence" value="ECO:0007669"/>
    <property type="project" value="InterPro"/>
</dbReference>
<dbReference type="PANTHER" id="PTHR42852">
    <property type="entry name" value="THIOL:DISULFIDE INTERCHANGE PROTEIN DSBE"/>
    <property type="match status" value="1"/>
</dbReference>
<dbReference type="SUPFAM" id="SSF52833">
    <property type="entry name" value="Thioredoxin-like"/>
    <property type="match status" value="2"/>
</dbReference>
<keyword evidence="3" id="KW-1015">Disulfide bond</keyword>
<name>A0A1H9R2K4_9SPHI</name>
<keyword evidence="4" id="KW-0676">Redox-active center</keyword>
<accession>A0A1H9R2K4</accession>
<dbReference type="OrthoDB" id="1095575at2"/>
<dbReference type="InterPro" id="IPR000866">
    <property type="entry name" value="AhpC/TSA"/>
</dbReference>
<keyword evidence="5" id="KW-0732">Signal</keyword>
<dbReference type="Pfam" id="PF00578">
    <property type="entry name" value="AhpC-TSA"/>
    <property type="match status" value="2"/>
</dbReference>
<feature type="domain" description="Thioredoxin" evidence="6">
    <location>
        <begin position="310"/>
        <end position="448"/>
    </location>
</feature>